<feature type="binding site" evidence="15">
    <location>
        <position position="473"/>
    </location>
    <ligand>
        <name>Mg(2+)</name>
        <dbReference type="ChEBI" id="CHEBI:18420"/>
        <note>shared with alpha subunit</note>
    </ligand>
</feature>
<evidence type="ECO:0000256" key="14">
    <source>
        <dbReference type="ARBA" id="ARBA00049255"/>
    </source>
</evidence>
<dbReference type="GO" id="GO:0009328">
    <property type="term" value="C:phenylalanine-tRNA ligase complex"/>
    <property type="evidence" value="ECO:0007669"/>
    <property type="project" value="TreeGrafter"/>
</dbReference>
<dbReference type="Pfam" id="PF03484">
    <property type="entry name" value="B5"/>
    <property type="match status" value="1"/>
</dbReference>
<dbReference type="CDD" id="cd00769">
    <property type="entry name" value="PheRS_beta_core"/>
    <property type="match status" value="1"/>
</dbReference>
<dbReference type="SUPFAM" id="SSF50249">
    <property type="entry name" value="Nucleic acid-binding proteins"/>
    <property type="match status" value="1"/>
</dbReference>
<evidence type="ECO:0000256" key="7">
    <source>
        <dbReference type="ARBA" id="ARBA00022723"/>
    </source>
</evidence>
<evidence type="ECO:0000256" key="16">
    <source>
        <dbReference type="PROSITE-ProRule" id="PRU00209"/>
    </source>
</evidence>
<evidence type="ECO:0000256" key="9">
    <source>
        <dbReference type="ARBA" id="ARBA00022840"/>
    </source>
</evidence>
<dbReference type="InterPro" id="IPR002547">
    <property type="entry name" value="tRNA-bd_dom"/>
</dbReference>
<feature type="domain" description="TRNA-binding" evidence="17">
    <location>
        <begin position="42"/>
        <end position="155"/>
    </location>
</feature>
<dbReference type="PANTHER" id="PTHR10947:SF0">
    <property type="entry name" value="PHENYLALANINE--TRNA LIGASE BETA SUBUNIT"/>
    <property type="match status" value="1"/>
</dbReference>
<dbReference type="Proteomes" id="UP000249873">
    <property type="component" value="Chromosome"/>
</dbReference>
<dbReference type="OrthoDB" id="9805455at2"/>
<sequence>MLISYNTLKKLIDFPQNPEELSALLTSTGLEVEGLEEKLPVPGGLKGLVLGKVETCEQHPNADKLKCTTVNVGAENLLNIVCGAPNVAAGQMVIVATVGTTLYPGDGDSFVIKKSKIRGEVSEGMLCAEDEIGLGKGHDGILVLDTDLPIGTPAATYFNMESDFAIEIGLTPNRADAASHFGTARDIKAVTGAAVNLPDVSSFTLGQASASIDLVVEDTQGCPRFCGLEIKNVEVKESPDWLKAFLTTIGVNSINNLVDISNYICHFLGQPMHIYDADKIAGNKIIVKTPEKGTIVKTLDGVERKLTGEDLAISDTEGAIGLAGVFGGENSGVSATSKNVFLEVAYFHPDRVRKTATTHSLKTDASFRYERGTDPEMPGYAIKLAALMVLELSGGDVANKSFDLYPVKVPNHEVTVKFKNIDRLLGKILPQGLIKEILQKLDIEIVEENNLGMELSVPAYRVDVTREADVVEEILRIYGFDNIALSEHLSSDYLSDFREVVPETQILKVSELLAANGFFEIQTLSIVKPSQNAVLNEEEGSQVTLLNPLTEDLSEMRNSLLFSGLQTLSYNVNRRSKDLKVFEFGRVYGKKESDGNVSYYDQSKLGLWITGNRKSESWQQKSEKVTFFDLKNEVSKIFGTMRLTGFGSKESDSNLFDYGIDLTLNNKVVASIGQVKASHLKFADLKQEVFYAEIDWAYVLKKYSYEVTFSEISKFPDVRRDLSLVIDKAVNFAQIKELALKSDKKLLKEVNVFDIYEGEKLGEGKKSYSVSFILRDTEKTLQDKVIDKTMNKLIYTFENQLGAEIRR</sequence>
<comment type="catalytic activity">
    <reaction evidence="14 15">
        <text>tRNA(Phe) + L-phenylalanine + ATP = L-phenylalanyl-tRNA(Phe) + AMP + diphosphate + H(+)</text>
        <dbReference type="Rhea" id="RHEA:19413"/>
        <dbReference type="Rhea" id="RHEA-COMP:9668"/>
        <dbReference type="Rhea" id="RHEA-COMP:9699"/>
        <dbReference type="ChEBI" id="CHEBI:15378"/>
        <dbReference type="ChEBI" id="CHEBI:30616"/>
        <dbReference type="ChEBI" id="CHEBI:33019"/>
        <dbReference type="ChEBI" id="CHEBI:58095"/>
        <dbReference type="ChEBI" id="CHEBI:78442"/>
        <dbReference type="ChEBI" id="CHEBI:78531"/>
        <dbReference type="ChEBI" id="CHEBI:456215"/>
        <dbReference type="EC" id="6.1.1.20"/>
    </reaction>
</comment>
<dbReference type="GO" id="GO:0005524">
    <property type="term" value="F:ATP binding"/>
    <property type="evidence" value="ECO:0007669"/>
    <property type="project" value="UniProtKB-UniRule"/>
</dbReference>
<dbReference type="SUPFAM" id="SSF55681">
    <property type="entry name" value="Class II aaRS and biotin synthetases"/>
    <property type="match status" value="1"/>
</dbReference>
<dbReference type="Gene3D" id="3.30.56.10">
    <property type="match status" value="2"/>
</dbReference>
<feature type="binding site" evidence="15">
    <location>
        <position position="469"/>
    </location>
    <ligand>
        <name>Mg(2+)</name>
        <dbReference type="ChEBI" id="CHEBI:18420"/>
        <note>shared with alpha subunit</note>
    </ligand>
</feature>
<dbReference type="InterPro" id="IPR020825">
    <property type="entry name" value="Phe-tRNA_synthase-like_B3/B4"/>
</dbReference>
<keyword evidence="6 15" id="KW-0436">Ligase</keyword>
<comment type="similarity">
    <text evidence="2 15">Belongs to the phenylalanyl-tRNA synthetase beta subunit family. Type 1 subfamily.</text>
</comment>
<evidence type="ECO:0000256" key="5">
    <source>
        <dbReference type="ARBA" id="ARBA00022555"/>
    </source>
</evidence>
<dbReference type="Pfam" id="PF17759">
    <property type="entry name" value="tRNA_synthFbeta"/>
    <property type="match status" value="1"/>
</dbReference>
<dbReference type="NCBIfam" id="TIGR00472">
    <property type="entry name" value="pheT_bact"/>
    <property type="match status" value="1"/>
</dbReference>
<dbReference type="PROSITE" id="PS51447">
    <property type="entry name" value="FDX_ACB"/>
    <property type="match status" value="1"/>
</dbReference>
<comment type="subcellular location">
    <subcellularLocation>
        <location evidence="1 15">Cytoplasm</location>
    </subcellularLocation>
</comment>
<dbReference type="FunFam" id="3.30.70.380:FF:000001">
    <property type="entry name" value="Phenylalanine--tRNA ligase beta subunit"/>
    <property type="match status" value="1"/>
</dbReference>
<dbReference type="InterPro" id="IPR012340">
    <property type="entry name" value="NA-bd_OB-fold"/>
</dbReference>
<evidence type="ECO:0000259" key="19">
    <source>
        <dbReference type="PROSITE" id="PS51483"/>
    </source>
</evidence>
<evidence type="ECO:0000256" key="15">
    <source>
        <dbReference type="HAMAP-Rule" id="MF_00283"/>
    </source>
</evidence>
<dbReference type="RefSeq" id="WP_111370675.1">
    <property type="nucleotide sequence ID" value="NZ_CP029480.1"/>
</dbReference>
<evidence type="ECO:0000256" key="12">
    <source>
        <dbReference type="ARBA" id="ARBA00022917"/>
    </source>
</evidence>
<dbReference type="InterPro" id="IPR005146">
    <property type="entry name" value="B3/B4_tRNA-bd"/>
</dbReference>
<dbReference type="GO" id="GO:0006432">
    <property type="term" value="P:phenylalanyl-tRNA aminoacylation"/>
    <property type="evidence" value="ECO:0007669"/>
    <property type="project" value="UniProtKB-UniRule"/>
</dbReference>
<evidence type="ECO:0000256" key="3">
    <source>
        <dbReference type="ARBA" id="ARBA00011209"/>
    </source>
</evidence>
<feature type="binding site" evidence="15">
    <location>
        <position position="472"/>
    </location>
    <ligand>
        <name>Mg(2+)</name>
        <dbReference type="ChEBI" id="CHEBI:18420"/>
        <note>shared with alpha subunit</note>
    </ligand>
</feature>
<feature type="binding site" evidence="15">
    <location>
        <position position="463"/>
    </location>
    <ligand>
        <name>Mg(2+)</name>
        <dbReference type="ChEBI" id="CHEBI:18420"/>
        <note>shared with alpha subunit</note>
    </ligand>
</feature>
<evidence type="ECO:0000313" key="20">
    <source>
        <dbReference type="EMBL" id="AWV97573.1"/>
    </source>
</evidence>
<dbReference type="SUPFAM" id="SSF46955">
    <property type="entry name" value="Putative DNA-binding domain"/>
    <property type="match status" value="1"/>
</dbReference>
<evidence type="ECO:0000256" key="10">
    <source>
        <dbReference type="ARBA" id="ARBA00022842"/>
    </source>
</evidence>
<feature type="domain" description="FDX-ACB" evidence="18">
    <location>
        <begin position="713"/>
        <end position="806"/>
    </location>
</feature>
<dbReference type="HAMAP" id="MF_00283">
    <property type="entry name" value="Phe_tRNA_synth_beta1"/>
    <property type="match status" value="1"/>
</dbReference>
<evidence type="ECO:0000259" key="18">
    <source>
        <dbReference type="PROSITE" id="PS51447"/>
    </source>
</evidence>
<dbReference type="InterPro" id="IPR045060">
    <property type="entry name" value="Phe-tRNA-ligase_IIc_bsu"/>
</dbReference>
<dbReference type="SUPFAM" id="SSF54991">
    <property type="entry name" value="Anticodon-binding domain of PheRS"/>
    <property type="match status" value="1"/>
</dbReference>
<dbReference type="EMBL" id="CP029480">
    <property type="protein sequence ID" value="AWV97573.1"/>
    <property type="molecule type" value="Genomic_DNA"/>
</dbReference>
<dbReference type="GO" id="GO:0004826">
    <property type="term" value="F:phenylalanine-tRNA ligase activity"/>
    <property type="evidence" value="ECO:0007669"/>
    <property type="project" value="UniProtKB-UniRule"/>
</dbReference>
<dbReference type="Gene3D" id="2.40.50.140">
    <property type="entry name" value="Nucleic acid-binding proteins"/>
    <property type="match status" value="1"/>
</dbReference>
<dbReference type="EC" id="6.1.1.20" evidence="15"/>
<dbReference type="GO" id="GO:0000049">
    <property type="term" value="F:tRNA binding"/>
    <property type="evidence" value="ECO:0007669"/>
    <property type="project" value="UniProtKB-UniRule"/>
</dbReference>
<comment type="cofactor">
    <cofactor evidence="15">
        <name>Mg(2+)</name>
        <dbReference type="ChEBI" id="CHEBI:18420"/>
    </cofactor>
    <text evidence="15">Binds 2 magnesium ions per tetramer.</text>
</comment>
<dbReference type="PROSITE" id="PS51483">
    <property type="entry name" value="B5"/>
    <property type="match status" value="1"/>
</dbReference>
<dbReference type="Pfam" id="PF03147">
    <property type="entry name" value="FDX-ACB"/>
    <property type="match status" value="1"/>
</dbReference>
<dbReference type="NCBIfam" id="NF045760">
    <property type="entry name" value="YtpR"/>
    <property type="match status" value="1"/>
</dbReference>
<protein>
    <recommendedName>
        <fullName evidence="15">Phenylalanine--tRNA ligase beta subunit</fullName>
        <ecNumber evidence="15">6.1.1.20</ecNumber>
    </recommendedName>
    <alternativeName>
        <fullName evidence="15">Phenylalanyl-tRNA synthetase beta subunit</fullName>
        <shortName evidence="15">PheRS</shortName>
    </alternativeName>
</protein>
<dbReference type="InterPro" id="IPR005121">
    <property type="entry name" value="Fdx_antiC-bd"/>
</dbReference>
<keyword evidence="13 15" id="KW-0030">Aminoacyl-tRNA synthetase</keyword>
<evidence type="ECO:0000256" key="1">
    <source>
        <dbReference type="ARBA" id="ARBA00004496"/>
    </source>
</evidence>
<evidence type="ECO:0000259" key="17">
    <source>
        <dbReference type="PROSITE" id="PS50886"/>
    </source>
</evidence>
<dbReference type="InterPro" id="IPR004532">
    <property type="entry name" value="Phe-tRNA-ligase_IIc_bsu_bact"/>
</dbReference>
<dbReference type="KEGG" id="als:DJ013_05090"/>
<dbReference type="SMART" id="SM00874">
    <property type="entry name" value="B5"/>
    <property type="match status" value="1"/>
</dbReference>
<evidence type="ECO:0000256" key="13">
    <source>
        <dbReference type="ARBA" id="ARBA00023146"/>
    </source>
</evidence>
<dbReference type="InterPro" id="IPR045864">
    <property type="entry name" value="aa-tRNA-synth_II/BPL/LPL"/>
</dbReference>
<dbReference type="Gene3D" id="3.30.70.380">
    <property type="entry name" value="Ferrodoxin-fold anticodon-binding domain"/>
    <property type="match status" value="1"/>
</dbReference>
<dbReference type="Gene3D" id="3.30.930.10">
    <property type="entry name" value="Bira Bifunctional Protein, Domain 2"/>
    <property type="match status" value="1"/>
</dbReference>
<dbReference type="SMART" id="SM00896">
    <property type="entry name" value="FDX-ACB"/>
    <property type="match status" value="1"/>
</dbReference>
<keyword evidence="7 15" id="KW-0479">Metal-binding</keyword>
<feature type="domain" description="B5" evidence="19">
    <location>
        <begin position="409"/>
        <end position="485"/>
    </location>
</feature>
<dbReference type="PROSITE" id="PS50886">
    <property type="entry name" value="TRBD"/>
    <property type="match status" value="1"/>
</dbReference>
<evidence type="ECO:0000256" key="6">
    <source>
        <dbReference type="ARBA" id="ARBA00022598"/>
    </source>
</evidence>
<dbReference type="InterPro" id="IPR033714">
    <property type="entry name" value="tRNA_bind_bactPheRS"/>
</dbReference>
<dbReference type="InterPro" id="IPR041616">
    <property type="entry name" value="PheRS_beta_core"/>
</dbReference>
<evidence type="ECO:0000256" key="2">
    <source>
        <dbReference type="ARBA" id="ARBA00008653"/>
    </source>
</evidence>
<keyword evidence="5 16" id="KW-0820">tRNA-binding</keyword>
<keyword evidence="11 16" id="KW-0694">RNA-binding</keyword>
<evidence type="ECO:0000256" key="11">
    <source>
        <dbReference type="ARBA" id="ARBA00022884"/>
    </source>
</evidence>
<name>A0A2Z4G9G9_9BACT</name>
<proteinExistence type="inferred from homology"/>
<dbReference type="Pfam" id="PF01588">
    <property type="entry name" value="tRNA_bind"/>
    <property type="match status" value="1"/>
</dbReference>
<keyword evidence="12 15" id="KW-0648">Protein biosynthesis</keyword>
<comment type="subunit">
    <text evidence="3 15">Tetramer of two alpha and two beta subunits.</text>
</comment>
<keyword evidence="10 15" id="KW-0460">Magnesium</keyword>
<reference evidence="20 21" key="1">
    <citation type="submission" date="2018-05" db="EMBL/GenBank/DDBJ databases">
        <title>Complete genome sequence of Arcticibacterium luteifluviistationis SM1504T, a cytophagaceae bacterium isolated from Arctic surface seawater.</title>
        <authorList>
            <person name="Li Y."/>
            <person name="Qin Q.-L."/>
        </authorList>
    </citation>
    <scope>NUCLEOTIDE SEQUENCE [LARGE SCALE GENOMIC DNA]</scope>
    <source>
        <strain evidence="20 21">SM1504</strain>
    </source>
</reference>
<keyword evidence="8 15" id="KW-0547">Nucleotide-binding</keyword>
<evidence type="ECO:0000313" key="21">
    <source>
        <dbReference type="Proteomes" id="UP000249873"/>
    </source>
</evidence>
<gene>
    <name evidence="15" type="primary">pheT</name>
    <name evidence="20" type="ORF">DJ013_05090</name>
</gene>
<evidence type="ECO:0000256" key="8">
    <source>
        <dbReference type="ARBA" id="ARBA00022741"/>
    </source>
</evidence>
<dbReference type="InterPro" id="IPR009061">
    <property type="entry name" value="DNA-bd_dom_put_sf"/>
</dbReference>
<dbReference type="PANTHER" id="PTHR10947">
    <property type="entry name" value="PHENYLALANYL-TRNA SYNTHETASE BETA CHAIN AND LEUCINE-RICH REPEAT-CONTAINING PROTEIN 47"/>
    <property type="match status" value="1"/>
</dbReference>
<dbReference type="InterPro" id="IPR005147">
    <property type="entry name" value="tRNA_synthase_B5-dom"/>
</dbReference>
<dbReference type="CDD" id="cd02796">
    <property type="entry name" value="tRNA_bind_bactPheRS"/>
    <property type="match status" value="1"/>
</dbReference>
<dbReference type="Gene3D" id="3.50.40.10">
    <property type="entry name" value="Phenylalanyl-trna Synthetase, Chain B, domain 3"/>
    <property type="match status" value="1"/>
</dbReference>
<dbReference type="FunFam" id="2.40.50.140:FF:000045">
    <property type="entry name" value="Phenylalanine--tRNA ligase beta subunit"/>
    <property type="match status" value="1"/>
</dbReference>
<keyword evidence="9 15" id="KW-0067">ATP-binding</keyword>
<dbReference type="SUPFAM" id="SSF56037">
    <property type="entry name" value="PheT/TilS domain"/>
    <property type="match status" value="1"/>
</dbReference>
<dbReference type="Pfam" id="PF03483">
    <property type="entry name" value="B3_4"/>
    <property type="match status" value="1"/>
</dbReference>
<dbReference type="GO" id="GO:0000287">
    <property type="term" value="F:magnesium ion binding"/>
    <property type="evidence" value="ECO:0007669"/>
    <property type="project" value="UniProtKB-UniRule"/>
</dbReference>
<keyword evidence="21" id="KW-1185">Reference proteome</keyword>
<organism evidence="20 21">
    <name type="scientific">Arcticibacterium luteifluviistationis</name>
    <dbReference type="NCBI Taxonomy" id="1784714"/>
    <lineage>
        <taxon>Bacteria</taxon>
        <taxon>Pseudomonadati</taxon>
        <taxon>Bacteroidota</taxon>
        <taxon>Cytophagia</taxon>
        <taxon>Cytophagales</taxon>
        <taxon>Leadbetterellaceae</taxon>
        <taxon>Arcticibacterium</taxon>
    </lineage>
</organism>
<dbReference type="InterPro" id="IPR036690">
    <property type="entry name" value="Fdx_antiC-bd_sf"/>
</dbReference>
<keyword evidence="4 15" id="KW-0963">Cytoplasm</keyword>
<dbReference type="SMART" id="SM00873">
    <property type="entry name" value="B3_4"/>
    <property type="match status" value="1"/>
</dbReference>
<evidence type="ECO:0000256" key="4">
    <source>
        <dbReference type="ARBA" id="ARBA00022490"/>
    </source>
</evidence>
<accession>A0A2Z4G9G9</accession>
<dbReference type="AlphaFoldDB" id="A0A2Z4G9G9"/>